<accession>A0ABX2EA05</accession>
<feature type="compositionally biased region" description="Low complexity" evidence="1">
    <location>
        <begin position="47"/>
        <end position="58"/>
    </location>
</feature>
<protein>
    <recommendedName>
        <fullName evidence="2">DUF7507 domain-containing protein</fullName>
    </recommendedName>
</protein>
<feature type="non-terminal residue" evidence="3">
    <location>
        <position position="1"/>
    </location>
</feature>
<dbReference type="Pfam" id="PF24346">
    <property type="entry name" value="DUF7507"/>
    <property type="match status" value="1"/>
</dbReference>
<dbReference type="Proteomes" id="UP000805085">
    <property type="component" value="Unassembled WGS sequence"/>
</dbReference>
<feature type="region of interest" description="Disordered" evidence="1">
    <location>
        <begin position="1"/>
        <end position="72"/>
    </location>
</feature>
<sequence>NDGIADGTPDLNGVPSSASGGITPIDTLSDGIYDFQNTDSDGDGCSDANEAYGDANADGGDGGQYGAGTPTTINPANGIVITQTGIDYTTGTNAAVTDGDFTLSVCYVDPCDPIASGNTDTDNDNISDVCDVDDDNDGILDSVECNLSEVDFGSLGTAVGTRLDPGDPDATFTNYVTGDPLNRTITVSAPIAANGSPTNFFVGSESNNILRFEDNSGHTSGTSYQSLISFNLPSIPYFTAGAVLGQSNINQWDSLTFTAVNESPTANVWAVVSSSDADITVNGNSITISGGASAGSAGSGPFVEFQIVSNVALDEVLVEHTNLASGPSINSGRFSVQLCEDTDGDGVQDTLDLDSDNDGIYDVDEVGGTDANNDGLADGTVSASGVPATAGAGITPIDTLGDGSFDFQNTDSDGDGCSDANEAYNDGEADGNDGGQFGAIDPATVNLSNGLVTETGINYLLGTNTAVTDSSDSSSCLIELTVTKTITTSGSALNDVIAYDIIVTNTGNVTVTDIEITDAN</sequence>
<evidence type="ECO:0000259" key="2">
    <source>
        <dbReference type="Pfam" id="PF24346"/>
    </source>
</evidence>
<evidence type="ECO:0000256" key="1">
    <source>
        <dbReference type="SAM" id="MobiDB-lite"/>
    </source>
</evidence>
<evidence type="ECO:0000313" key="3">
    <source>
        <dbReference type="EMBL" id="NRD24965.1"/>
    </source>
</evidence>
<gene>
    <name evidence="3" type="ORF">HNV10_17070</name>
</gene>
<reference evidence="3 4" key="1">
    <citation type="journal article" date="2015" name="Int. J. Syst. Evol. Microbiol.">
        <title>Winogradskyella litoriviva sp. nov., isolated from coastal seawater.</title>
        <authorList>
            <person name="Nedashkovskaya O.I."/>
            <person name="Kukhlevskiy A.D."/>
            <person name="Zhukova N.V."/>
            <person name="Kim S.J."/>
            <person name="Rhee S.K."/>
            <person name="Mikhailov V.V."/>
        </authorList>
    </citation>
    <scope>NUCLEOTIDE SEQUENCE [LARGE SCALE GENOMIC DNA]</scope>
    <source>
        <strain evidence="3 4">KMM6491</strain>
    </source>
</reference>
<dbReference type="RefSeq" id="WP_173302673.1">
    <property type="nucleotide sequence ID" value="NZ_JABRWQ010000026.1"/>
</dbReference>
<feature type="non-terminal residue" evidence="3">
    <location>
        <position position="520"/>
    </location>
</feature>
<feature type="domain" description="DUF7507" evidence="2">
    <location>
        <begin position="480"/>
        <end position="519"/>
    </location>
</feature>
<dbReference type="InterPro" id="IPR055354">
    <property type="entry name" value="DUF7507"/>
</dbReference>
<keyword evidence="4" id="KW-1185">Reference proteome</keyword>
<name>A0ABX2EA05_9FLAO</name>
<organism evidence="3 4">
    <name type="scientific">Winogradskyella litoriviva</name>
    <dbReference type="NCBI Taxonomy" id="1220182"/>
    <lineage>
        <taxon>Bacteria</taxon>
        <taxon>Pseudomonadati</taxon>
        <taxon>Bacteroidota</taxon>
        <taxon>Flavobacteriia</taxon>
        <taxon>Flavobacteriales</taxon>
        <taxon>Flavobacteriaceae</taxon>
        <taxon>Winogradskyella</taxon>
    </lineage>
</organism>
<proteinExistence type="predicted"/>
<evidence type="ECO:0000313" key="4">
    <source>
        <dbReference type="Proteomes" id="UP000805085"/>
    </source>
</evidence>
<comment type="caution">
    <text evidence="3">The sequence shown here is derived from an EMBL/GenBank/DDBJ whole genome shotgun (WGS) entry which is preliminary data.</text>
</comment>
<dbReference type="EMBL" id="JABRWQ010000026">
    <property type="protein sequence ID" value="NRD24965.1"/>
    <property type="molecule type" value="Genomic_DNA"/>
</dbReference>
<feature type="region of interest" description="Disordered" evidence="1">
    <location>
        <begin position="402"/>
        <end position="437"/>
    </location>
</feature>